<keyword evidence="2" id="KW-0812">Transmembrane</keyword>
<evidence type="ECO:0000256" key="2">
    <source>
        <dbReference type="SAM" id="Phobius"/>
    </source>
</evidence>
<keyword evidence="4" id="KW-1185">Reference proteome</keyword>
<name>A0A078A1X5_STYLE</name>
<evidence type="ECO:0000313" key="4">
    <source>
        <dbReference type="Proteomes" id="UP000039865"/>
    </source>
</evidence>
<feature type="transmembrane region" description="Helical" evidence="2">
    <location>
        <begin position="55"/>
        <end position="76"/>
    </location>
</feature>
<dbReference type="EMBL" id="CCKQ01004327">
    <property type="protein sequence ID" value="CDW75478.1"/>
    <property type="molecule type" value="Genomic_DNA"/>
</dbReference>
<sequence>MSNVTIANYSDPNYYDECFNATGQLCDYCCNILLQTCVRDIRACEPIYERGASNVYILLLFVGSVVCGCPLIIFCLKFLKLDQDSLFGGIAENNDAPEIDQGPPPQDVELVELKIKQSANPERNAQPFKKIEVTNLQDQERQPLTMENEQLHS</sequence>
<dbReference type="AlphaFoldDB" id="A0A078A1X5"/>
<accession>A0A078A1X5</accession>
<protein>
    <submittedName>
        <fullName evidence="3">Uncharacterized protein</fullName>
    </submittedName>
</protein>
<evidence type="ECO:0000256" key="1">
    <source>
        <dbReference type="SAM" id="MobiDB-lite"/>
    </source>
</evidence>
<dbReference type="Proteomes" id="UP000039865">
    <property type="component" value="Unassembled WGS sequence"/>
</dbReference>
<dbReference type="InParanoid" id="A0A078A1X5"/>
<organism evidence="3 4">
    <name type="scientific">Stylonychia lemnae</name>
    <name type="common">Ciliate</name>
    <dbReference type="NCBI Taxonomy" id="5949"/>
    <lineage>
        <taxon>Eukaryota</taxon>
        <taxon>Sar</taxon>
        <taxon>Alveolata</taxon>
        <taxon>Ciliophora</taxon>
        <taxon>Intramacronucleata</taxon>
        <taxon>Spirotrichea</taxon>
        <taxon>Stichotrichia</taxon>
        <taxon>Sporadotrichida</taxon>
        <taxon>Oxytrichidae</taxon>
        <taxon>Stylonychinae</taxon>
        <taxon>Stylonychia</taxon>
    </lineage>
</organism>
<keyword evidence="2" id="KW-1133">Transmembrane helix</keyword>
<feature type="region of interest" description="Disordered" evidence="1">
    <location>
        <begin position="117"/>
        <end position="153"/>
    </location>
</feature>
<keyword evidence="2" id="KW-0472">Membrane</keyword>
<evidence type="ECO:0000313" key="3">
    <source>
        <dbReference type="EMBL" id="CDW75478.1"/>
    </source>
</evidence>
<gene>
    <name evidence="3" type="primary">Contig13025.g659</name>
    <name evidence="3" type="ORF">STYLEM_4468</name>
</gene>
<proteinExistence type="predicted"/>
<reference evidence="3 4" key="1">
    <citation type="submission" date="2014-06" db="EMBL/GenBank/DDBJ databases">
        <authorList>
            <person name="Swart Estienne"/>
        </authorList>
    </citation>
    <scope>NUCLEOTIDE SEQUENCE [LARGE SCALE GENOMIC DNA]</scope>
    <source>
        <strain evidence="3 4">130c</strain>
    </source>
</reference>